<comment type="caution">
    <text evidence="2">The sequence shown here is derived from an EMBL/GenBank/DDBJ whole genome shotgun (WGS) entry which is preliminary data.</text>
</comment>
<sequence>MKPPSRHHPPCVVKLWSLAFKIQDQRLKLSTIHPSWCNSILFLVTFLVFFVLISYELDF</sequence>
<dbReference type="Proteomes" id="UP000238479">
    <property type="component" value="Chromosome 3"/>
</dbReference>
<feature type="transmembrane region" description="Helical" evidence="1">
    <location>
        <begin position="36"/>
        <end position="55"/>
    </location>
</feature>
<keyword evidence="3" id="KW-1185">Reference proteome</keyword>
<evidence type="ECO:0000313" key="2">
    <source>
        <dbReference type="EMBL" id="PRQ45418.1"/>
    </source>
</evidence>
<dbReference type="AlphaFoldDB" id="A0A2P6RG60"/>
<protein>
    <submittedName>
        <fullName evidence="2">Uncharacterized protein</fullName>
    </submittedName>
</protein>
<evidence type="ECO:0000313" key="3">
    <source>
        <dbReference type="Proteomes" id="UP000238479"/>
    </source>
</evidence>
<gene>
    <name evidence="2" type="ORF">RchiOBHm_Chr3g0491171</name>
</gene>
<organism evidence="2 3">
    <name type="scientific">Rosa chinensis</name>
    <name type="common">China rose</name>
    <dbReference type="NCBI Taxonomy" id="74649"/>
    <lineage>
        <taxon>Eukaryota</taxon>
        <taxon>Viridiplantae</taxon>
        <taxon>Streptophyta</taxon>
        <taxon>Embryophyta</taxon>
        <taxon>Tracheophyta</taxon>
        <taxon>Spermatophyta</taxon>
        <taxon>Magnoliopsida</taxon>
        <taxon>eudicotyledons</taxon>
        <taxon>Gunneridae</taxon>
        <taxon>Pentapetalae</taxon>
        <taxon>rosids</taxon>
        <taxon>fabids</taxon>
        <taxon>Rosales</taxon>
        <taxon>Rosaceae</taxon>
        <taxon>Rosoideae</taxon>
        <taxon>Rosoideae incertae sedis</taxon>
        <taxon>Rosa</taxon>
    </lineage>
</organism>
<evidence type="ECO:0000256" key="1">
    <source>
        <dbReference type="SAM" id="Phobius"/>
    </source>
</evidence>
<dbReference type="Gramene" id="PRQ45418">
    <property type="protein sequence ID" value="PRQ45418"/>
    <property type="gene ID" value="RchiOBHm_Chr3g0491171"/>
</dbReference>
<keyword evidence="1" id="KW-0472">Membrane</keyword>
<dbReference type="EMBL" id="PDCK01000041">
    <property type="protein sequence ID" value="PRQ45418.1"/>
    <property type="molecule type" value="Genomic_DNA"/>
</dbReference>
<accession>A0A2P6RG60</accession>
<keyword evidence="1" id="KW-1133">Transmembrane helix</keyword>
<keyword evidence="1" id="KW-0812">Transmembrane</keyword>
<reference evidence="2 3" key="1">
    <citation type="journal article" date="2018" name="Nat. Genet.">
        <title>The Rosa genome provides new insights in the design of modern roses.</title>
        <authorList>
            <person name="Bendahmane M."/>
        </authorList>
    </citation>
    <scope>NUCLEOTIDE SEQUENCE [LARGE SCALE GENOMIC DNA]</scope>
    <source>
        <strain evidence="3">cv. Old Blush</strain>
    </source>
</reference>
<name>A0A2P6RG60_ROSCH</name>
<proteinExistence type="predicted"/>